<dbReference type="Pfam" id="PF06617">
    <property type="entry name" value="M-inducer_phosp"/>
    <property type="match status" value="1"/>
</dbReference>
<evidence type="ECO:0000256" key="2">
    <source>
        <dbReference type="ARBA" id="ARBA00022618"/>
    </source>
</evidence>
<evidence type="ECO:0000313" key="10">
    <source>
        <dbReference type="Proteomes" id="UP000694392"/>
    </source>
</evidence>
<reference evidence="9" key="2">
    <citation type="submission" date="2025-09" db="UniProtKB">
        <authorList>
            <consortium name="Ensembl"/>
        </authorList>
    </citation>
    <scope>IDENTIFICATION</scope>
</reference>
<sequence length="523" mass="59340">MSGHLSPMGPEGPRLHLGFRSSCRMVLNLLRDTEVSLPFTPELPCTPVTDLTQGFRNLSTLTGDTPKRCLDLSNLSGGEEVAAFNFTQSPGALEIDQIDSPGLQDGLDLGKQCVKSFLPQVLCSTPGSPSCARQAIRETDSPSVNKENEGGWFKRSGWHMPKSLLFRKRVPDPLLTRFTTQLDAGGFEECEMKDLGSPIAVAASNPHRMAEVLDSLAELYPDEQEEMEKLVAGNLSSSMAVLLSGPLLTQDINVNEVSMSRSRLYRSPSMPEKLDRPVLKRAVQCQDNETPVKVKRRRSPIEEEPEGVIGLKKTVSLSDVEIVRVLDQDFGLRQLIGDFSKVYALPTVTGRHQDLRYITSETAAALLCGRFQSLIEKFYIIDCRYPYEYQGGHIKGALNLHRQEDVSEFFLKMPHFPSTPQKRIILMFHCEFSSERGPKMCRYLREEDRAMNEYPALNYPELYVLKGGYKEFFPEYRELCEPQSYCPMHHQDFKMELLRFRAKSKSWAGERRRRDQIARLMKL</sequence>
<name>A0A8D0G8F0_SPHPU</name>
<dbReference type="PANTHER" id="PTHR10828:SF64">
    <property type="entry name" value="M-PHASE INDUCER PHOSPHATASE 3"/>
    <property type="match status" value="1"/>
</dbReference>
<dbReference type="EC" id="3.1.3.48" evidence="7"/>
<dbReference type="PANTHER" id="PTHR10828">
    <property type="entry name" value="M-PHASE INDUCER PHOSPHATASE DUAL SPECIFICITY PHOSPHATASE CDC25"/>
    <property type="match status" value="1"/>
</dbReference>
<dbReference type="GO" id="GO:0051301">
    <property type="term" value="P:cell division"/>
    <property type="evidence" value="ECO:0007669"/>
    <property type="project" value="UniProtKB-UniRule"/>
</dbReference>
<dbReference type="GO" id="GO:0005829">
    <property type="term" value="C:cytosol"/>
    <property type="evidence" value="ECO:0007669"/>
    <property type="project" value="Ensembl"/>
</dbReference>
<evidence type="ECO:0000256" key="3">
    <source>
        <dbReference type="ARBA" id="ARBA00022776"/>
    </source>
</evidence>
<dbReference type="InterPro" id="IPR000751">
    <property type="entry name" value="MPI_Phosphatase"/>
</dbReference>
<reference evidence="9" key="1">
    <citation type="submission" date="2025-08" db="UniProtKB">
        <authorList>
            <consortium name="Ensembl"/>
        </authorList>
    </citation>
    <scope>IDENTIFICATION</scope>
</reference>
<dbReference type="GO" id="GO:0005758">
    <property type="term" value="C:mitochondrial intermembrane space"/>
    <property type="evidence" value="ECO:0007669"/>
    <property type="project" value="Ensembl"/>
</dbReference>
<evidence type="ECO:0000256" key="4">
    <source>
        <dbReference type="ARBA" id="ARBA00022801"/>
    </source>
</evidence>
<dbReference type="Gene3D" id="3.40.250.10">
    <property type="entry name" value="Rhodanese-like domain"/>
    <property type="match status" value="1"/>
</dbReference>
<proteinExistence type="inferred from homology"/>
<accession>A0A8D0G8F0</accession>
<dbReference type="GO" id="GO:0016607">
    <property type="term" value="C:nuclear speck"/>
    <property type="evidence" value="ECO:0007669"/>
    <property type="project" value="Ensembl"/>
</dbReference>
<dbReference type="InterPro" id="IPR001763">
    <property type="entry name" value="Rhodanese-like_dom"/>
</dbReference>
<keyword evidence="6 7" id="KW-0131">Cell cycle</keyword>
<evidence type="ECO:0000313" key="9">
    <source>
        <dbReference type="Ensembl" id="ENSSPUP00000004246.1"/>
    </source>
</evidence>
<dbReference type="SMART" id="SM00450">
    <property type="entry name" value="RHOD"/>
    <property type="match status" value="1"/>
</dbReference>
<dbReference type="AlphaFoldDB" id="A0A8D0G8F0"/>
<dbReference type="GO" id="GO:0050699">
    <property type="term" value="F:WW domain binding"/>
    <property type="evidence" value="ECO:0007669"/>
    <property type="project" value="Ensembl"/>
</dbReference>
<dbReference type="Proteomes" id="UP000694392">
    <property type="component" value="Unplaced"/>
</dbReference>
<dbReference type="SUPFAM" id="SSF52821">
    <property type="entry name" value="Rhodanese/Cell cycle control phosphatase"/>
    <property type="match status" value="1"/>
</dbReference>
<dbReference type="GO" id="GO:0000086">
    <property type="term" value="P:G2/M transition of mitotic cell cycle"/>
    <property type="evidence" value="ECO:0007669"/>
    <property type="project" value="Ensembl"/>
</dbReference>
<keyword evidence="4 7" id="KW-0378">Hydrolase</keyword>
<dbReference type="GeneTree" id="ENSGT00940000161460"/>
<dbReference type="PRINTS" id="PR00716">
    <property type="entry name" value="MPIPHPHTASE"/>
</dbReference>
<evidence type="ECO:0000256" key="5">
    <source>
        <dbReference type="ARBA" id="ARBA00022912"/>
    </source>
</evidence>
<keyword evidence="3 7" id="KW-0498">Mitosis</keyword>
<dbReference type="Pfam" id="PF00581">
    <property type="entry name" value="Rhodanese"/>
    <property type="match status" value="1"/>
</dbReference>
<feature type="domain" description="Rhodanese" evidence="8">
    <location>
        <begin position="374"/>
        <end position="481"/>
    </location>
</feature>
<comment type="similarity">
    <text evidence="1 7">Belongs to the MPI phosphatase family.</text>
</comment>
<evidence type="ECO:0000259" key="8">
    <source>
        <dbReference type="PROSITE" id="PS50206"/>
    </source>
</evidence>
<evidence type="ECO:0000256" key="6">
    <source>
        <dbReference type="ARBA" id="ARBA00023306"/>
    </source>
</evidence>
<organism evidence="9 10">
    <name type="scientific">Sphenodon punctatus</name>
    <name type="common">Tuatara</name>
    <name type="synonym">Hatteria punctata</name>
    <dbReference type="NCBI Taxonomy" id="8508"/>
    <lineage>
        <taxon>Eukaryota</taxon>
        <taxon>Metazoa</taxon>
        <taxon>Chordata</taxon>
        <taxon>Craniata</taxon>
        <taxon>Vertebrata</taxon>
        <taxon>Euteleostomi</taxon>
        <taxon>Lepidosauria</taxon>
        <taxon>Sphenodontia</taxon>
        <taxon>Sphenodontidae</taxon>
        <taxon>Sphenodon</taxon>
    </lineage>
</organism>
<dbReference type="OMA" id="HLDSKGP"/>
<evidence type="ECO:0000256" key="7">
    <source>
        <dbReference type="RuleBase" id="RU368028"/>
    </source>
</evidence>
<dbReference type="GO" id="GO:0010971">
    <property type="term" value="P:positive regulation of G2/M transition of mitotic cell cycle"/>
    <property type="evidence" value="ECO:0007669"/>
    <property type="project" value="TreeGrafter"/>
</dbReference>
<keyword evidence="5 7" id="KW-0904">Protein phosphatase</keyword>
<dbReference type="FunFam" id="3.40.250.10:FF:000004">
    <property type="entry name" value="M-phase inducer phosphatase 1 isoform X1"/>
    <property type="match status" value="1"/>
</dbReference>
<evidence type="ECO:0000256" key="1">
    <source>
        <dbReference type="ARBA" id="ARBA00011065"/>
    </source>
</evidence>
<keyword evidence="10" id="KW-1185">Reference proteome</keyword>
<dbReference type="Ensembl" id="ENSSPUT00000004513.1">
    <property type="protein sequence ID" value="ENSSPUP00000004246.1"/>
    <property type="gene ID" value="ENSSPUG00000003282.1"/>
</dbReference>
<dbReference type="GO" id="GO:0110032">
    <property type="term" value="P:positive regulation of G2/MI transition of meiotic cell cycle"/>
    <property type="evidence" value="ECO:0007669"/>
    <property type="project" value="TreeGrafter"/>
</dbReference>
<dbReference type="InterPro" id="IPR036873">
    <property type="entry name" value="Rhodanese-like_dom_sf"/>
</dbReference>
<dbReference type="CDD" id="cd01530">
    <property type="entry name" value="Cdc25"/>
    <property type="match status" value="1"/>
</dbReference>
<dbReference type="PROSITE" id="PS50206">
    <property type="entry name" value="RHODANESE_3"/>
    <property type="match status" value="1"/>
</dbReference>
<dbReference type="GO" id="GO:0120283">
    <property type="term" value="F:protein serine/threonine kinase binding"/>
    <property type="evidence" value="ECO:0007669"/>
    <property type="project" value="Ensembl"/>
</dbReference>
<gene>
    <name evidence="9" type="primary">CDC25C</name>
</gene>
<dbReference type="GO" id="GO:0004725">
    <property type="term" value="F:protein tyrosine phosphatase activity"/>
    <property type="evidence" value="ECO:0007669"/>
    <property type="project" value="UniProtKB-UniRule"/>
</dbReference>
<comment type="catalytic activity">
    <reaction evidence="7">
        <text>O-phospho-L-tyrosyl-[protein] + H2O = L-tyrosyl-[protein] + phosphate</text>
        <dbReference type="Rhea" id="RHEA:10684"/>
        <dbReference type="Rhea" id="RHEA-COMP:10136"/>
        <dbReference type="Rhea" id="RHEA-COMP:20101"/>
        <dbReference type="ChEBI" id="CHEBI:15377"/>
        <dbReference type="ChEBI" id="CHEBI:43474"/>
        <dbReference type="ChEBI" id="CHEBI:46858"/>
        <dbReference type="ChEBI" id="CHEBI:61978"/>
        <dbReference type="EC" id="3.1.3.48"/>
    </reaction>
</comment>
<comment type="function">
    <text evidence="7">Tyrosine protein phosphatase which functions as a dosage-dependent inducer of mitotic progression.</text>
</comment>
<keyword evidence="2 7" id="KW-0132">Cell division</keyword>
<protein>
    <recommendedName>
        <fullName evidence="7">M-phase inducer phosphatase</fullName>
        <ecNumber evidence="7">3.1.3.48</ecNumber>
    </recommendedName>
</protein>